<feature type="disulfide bond" evidence="11">
    <location>
        <begin position="96"/>
        <end position="109"/>
    </location>
</feature>
<gene>
    <name evidence="17" type="primary">TNFR16</name>
</gene>
<feature type="disulfide bond" evidence="11">
    <location>
        <begin position="138"/>
        <end position="156"/>
    </location>
</feature>
<dbReference type="InterPro" id="IPR041448">
    <property type="entry name" value="TNFR16_TM"/>
</dbReference>
<dbReference type="InterPro" id="IPR001368">
    <property type="entry name" value="TNFR/NGFR_Cys_rich_reg"/>
</dbReference>
<protein>
    <submittedName>
        <fullName evidence="17">Tumor necrosis factor receptor 16</fullName>
    </submittedName>
</protein>
<evidence type="ECO:0000256" key="1">
    <source>
        <dbReference type="ARBA" id="ARBA00004162"/>
    </source>
</evidence>
<dbReference type="PROSITE" id="PS00652">
    <property type="entry name" value="TNFR_NGFR_1"/>
    <property type="match status" value="2"/>
</dbReference>
<feature type="signal peptide" evidence="14">
    <location>
        <begin position="1"/>
        <end position="37"/>
    </location>
</feature>
<dbReference type="InterPro" id="IPR000488">
    <property type="entry name" value="Death_dom"/>
</dbReference>
<dbReference type="PANTHER" id="PTHR46605">
    <property type="entry name" value="TUMOR NECROSIS FACTOR RECEPTOR"/>
    <property type="match status" value="1"/>
</dbReference>
<keyword evidence="5 14" id="KW-0732">Signal</keyword>
<keyword evidence="3 13" id="KW-0812">Transmembrane</keyword>
<dbReference type="SMART" id="SM00005">
    <property type="entry name" value="DEATH"/>
    <property type="match status" value="1"/>
</dbReference>
<evidence type="ECO:0000256" key="9">
    <source>
        <dbReference type="ARBA" id="ARBA00023157"/>
    </source>
</evidence>
<feature type="chain" id="PRO_5024968164" evidence="14">
    <location>
        <begin position="38"/>
        <end position="477"/>
    </location>
</feature>
<feature type="repeat" description="TNFR-Cys" evidence="11">
    <location>
        <begin position="40"/>
        <end position="74"/>
    </location>
</feature>
<keyword evidence="2" id="KW-1003">Cell membrane</keyword>
<evidence type="ECO:0000256" key="12">
    <source>
        <dbReference type="SAM" id="MobiDB-lite"/>
    </source>
</evidence>
<keyword evidence="10" id="KW-0325">Glycoprotein</keyword>
<dbReference type="Gene3D" id="1.10.533.10">
    <property type="entry name" value="Death Domain, Fas"/>
    <property type="match status" value="1"/>
</dbReference>
<proteinExistence type="evidence at transcript level"/>
<dbReference type="GO" id="GO:0005886">
    <property type="term" value="C:plasma membrane"/>
    <property type="evidence" value="ECO:0007669"/>
    <property type="project" value="UniProtKB-SubCell"/>
</dbReference>
<evidence type="ECO:0000256" key="13">
    <source>
        <dbReference type="SAM" id="Phobius"/>
    </source>
</evidence>
<dbReference type="PROSITE" id="PS50017">
    <property type="entry name" value="DEATH_DOMAIN"/>
    <property type="match status" value="1"/>
</dbReference>
<evidence type="ECO:0000256" key="6">
    <source>
        <dbReference type="ARBA" id="ARBA00022737"/>
    </source>
</evidence>
<dbReference type="PROSITE" id="PS50050">
    <property type="entry name" value="TNFR_NGFR_2"/>
    <property type="match status" value="4"/>
</dbReference>
<dbReference type="GO" id="GO:0005035">
    <property type="term" value="F:death receptor activity"/>
    <property type="evidence" value="ECO:0007669"/>
    <property type="project" value="TreeGrafter"/>
</dbReference>
<dbReference type="InterPro" id="IPR034046">
    <property type="entry name" value="TNFRSF16_N"/>
</dbReference>
<dbReference type="EMBL" id="MN395390">
    <property type="protein sequence ID" value="QGT41387.1"/>
    <property type="molecule type" value="mRNA"/>
</dbReference>
<feature type="domain" description="TNFR-Cys" evidence="16">
    <location>
        <begin position="40"/>
        <end position="74"/>
    </location>
</feature>
<feature type="disulfide bond" evidence="11">
    <location>
        <begin position="53"/>
        <end position="66"/>
    </location>
</feature>
<comment type="caution">
    <text evidence="11">Lacks conserved residue(s) required for the propagation of feature annotation.</text>
</comment>
<dbReference type="SUPFAM" id="SSF47986">
    <property type="entry name" value="DEATH domain"/>
    <property type="match status" value="1"/>
</dbReference>
<feature type="region of interest" description="Disordered" evidence="12">
    <location>
        <begin position="237"/>
        <end position="282"/>
    </location>
</feature>
<dbReference type="Gene3D" id="2.10.50.10">
    <property type="entry name" value="Tumor Necrosis Factor Receptor, subunit A, domain 2"/>
    <property type="match status" value="4"/>
</dbReference>
<evidence type="ECO:0000256" key="5">
    <source>
        <dbReference type="ARBA" id="ARBA00022729"/>
    </source>
</evidence>
<keyword evidence="6" id="KW-0677">Repeat</keyword>
<evidence type="ECO:0000313" key="17">
    <source>
        <dbReference type="EMBL" id="QGT41387.1"/>
    </source>
</evidence>
<evidence type="ECO:0000256" key="14">
    <source>
        <dbReference type="SAM" id="SignalP"/>
    </source>
</evidence>
<name>A0A650E7P6_LETRI</name>
<evidence type="ECO:0000256" key="11">
    <source>
        <dbReference type="PROSITE-ProRule" id="PRU00206"/>
    </source>
</evidence>
<feature type="repeat" description="TNFR-Cys" evidence="11">
    <location>
        <begin position="118"/>
        <end position="156"/>
    </location>
</feature>
<sequence length="477" mass="49220">MKQGLAAAAAAATTTAVASGSVLFLLLLLRLGTPVIGAPTCPSNEFTGDGRCCQECGPGWGMAERCRGRNNTQCEPCHDSLTFSSSWSHTERCLPCRVCPGGTRVRSPCTEADDTVCECDDGLYARDTDGACVPCRLCPPGTGVVSQCSPDGDATCELCPPGFYSEWSSNAEPCMPCASCSDDQVELKECTPSADTICFDKNPGIPDLLPKGRGTMSPRGPEPDELDLPEWDVDGGAGTAWAAGVPPGPRVRETEREEEGGLSGVANSTHGTPASSQEPLGGQSRDIIPVYCSIMAAVVVGLVAYVIFKRWHSCKNVQGSKARGEYSAAADGEKQHQDSGVFVDTHGAQPPTASGGGGGGASGGDGGGGGERGRAGEAGKWSYAALPACTRDEVEELLSADEEGGGGGWRGLAAALGYDADETEALAGEERPARALLAAWAALPGSTQDTLVDALGRLQRGDVIARLRQETTAMSVV</sequence>
<dbReference type="GO" id="GO:0009986">
    <property type="term" value="C:cell surface"/>
    <property type="evidence" value="ECO:0007669"/>
    <property type="project" value="TreeGrafter"/>
</dbReference>
<feature type="transmembrane region" description="Helical" evidence="13">
    <location>
        <begin position="288"/>
        <end position="308"/>
    </location>
</feature>
<dbReference type="PRINTS" id="PR01966">
    <property type="entry name" value="TNFACTORR16"/>
</dbReference>
<feature type="disulfide bond" evidence="11">
    <location>
        <begin position="56"/>
        <end position="74"/>
    </location>
</feature>
<dbReference type="GO" id="GO:0048406">
    <property type="term" value="F:nerve growth factor binding"/>
    <property type="evidence" value="ECO:0007669"/>
    <property type="project" value="TreeGrafter"/>
</dbReference>
<feature type="disulfide bond" evidence="11">
    <location>
        <begin position="159"/>
        <end position="174"/>
    </location>
</feature>
<feature type="repeat" description="TNFR-Cys" evidence="11">
    <location>
        <begin position="76"/>
        <end position="117"/>
    </location>
</feature>
<feature type="domain" description="TNFR-Cys" evidence="16">
    <location>
        <begin position="76"/>
        <end position="117"/>
    </location>
</feature>
<feature type="domain" description="Death" evidence="15">
    <location>
        <begin position="409"/>
        <end position="471"/>
    </location>
</feature>
<accession>A0A650E7P6</accession>
<evidence type="ECO:0000256" key="10">
    <source>
        <dbReference type="ARBA" id="ARBA00023180"/>
    </source>
</evidence>
<dbReference type="Pfam" id="PF18422">
    <property type="entry name" value="TNFR_16_TM"/>
    <property type="match status" value="1"/>
</dbReference>
<dbReference type="Gene3D" id="6.10.250.1780">
    <property type="match status" value="1"/>
</dbReference>
<feature type="disulfide bond" evidence="11">
    <location>
        <begin position="99"/>
        <end position="117"/>
    </location>
</feature>
<keyword evidence="8 13" id="KW-0472">Membrane</keyword>
<evidence type="ECO:0000259" key="15">
    <source>
        <dbReference type="PROSITE" id="PS50017"/>
    </source>
</evidence>
<dbReference type="CDD" id="cd13416">
    <property type="entry name" value="TNFRSF16"/>
    <property type="match status" value="1"/>
</dbReference>
<dbReference type="PANTHER" id="PTHR46605:SF1">
    <property type="entry name" value="DEATH DOMAIN-CONTAINING MEMBRANE PROTEIN NRADD"/>
    <property type="match status" value="1"/>
</dbReference>
<feature type="disulfide bond" evidence="11">
    <location>
        <begin position="180"/>
        <end position="198"/>
    </location>
</feature>
<evidence type="ECO:0000256" key="4">
    <source>
        <dbReference type="ARBA" id="ARBA00022703"/>
    </source>
</evidence>
<dbReference type="Pfam" id="PF00020">
    <property type="entry name" value="TNFR_c6"/>
    <property type="match status" value="3"/>
</dbReference>
<feature type="disulfide bond" evidence="11">
    <location>
        <begin position="135"/>
        <end position="148"/>
    </location>
</feature>
<dbReference type="GO" id="GO:0006915">
    <property type="term" value="P:apoptotic process"/>
    <property type="evidence" value="ECO:0007669"/>
    <property type="project" value="UniProtKB-KW"/>
</dbReference>
<comment type="subcellular location">
    <subcellularLocation>
        <location evidence="1">Cell membrane</location>
        <topology evidence="1">Single-pass membrane protein</topology>
    </subcellularLocation>
</comment>
<dbReference type="InterPro" id="IPR022325">
    <property type="entry name" value="TNFR_16"/>
</dbReference>
<reference evidence="17" key="1">
    <citation type="journal article" date="2019" name="Fish Shellfish Immunol.">
        <title>Molecular evolution of the tnfr gene family and expression profiles in response to pathogens in lamprey(Lethenteron reissneri).</title>
        <authorList>
            <person name="Zhu Y."/>
            <person name="Pang Y."/>
            <person name="Li Q."/>
        </authorList>
    </citation>
    <scope>NUCLEOTIDE SEQUENCE</scope>
</reference>
<evidence type="ECO:0000256" key="2">
    <source>
        <dbReference type="ARBA" id="ARBA00022475"/>
    </source>
</evidence>
<dbReference type="Pfam" id="PF00531">
    <property type="entry name" value="Death"/>
    <property type="match status" value="1"/>
</dbReference>
<keyword evidence="4" id="KW-0053">Apoptosis</keyword>
<feature type="compositionally biased region" description="Polar residues" evidence="12">
    <location>
        <begin position="265"/>
        <end position="278"/>
    </location>
</feature>
<organism evidence="17">
    <name type="scientific">Lethenteron reissneri</name>
    <name type="common">Far Eastern brook lamprey</name>
    <name type="synonym">Lampetra reissneri</name>
    <dbReference type="NCBI Taxonomy" id="7753"/>
    <lineage>
        <taxon>Eukaryota</taxon>
        <taxon>Metazoa</taxon>
        <taxon>Chordata</taxon>
        <taxon>Craniata</taxon>
        <taxon>Vertebrata</taxon>
        <taxon>Cyclostomata</taxon>
        <taxon>Hyperoartia</taxon>
        <taxon>Petromyzontiformes</taxon>
        <taxon>Petromyzontidae</taxon>
        <taxon>Lethenteron</taxon>
    </lineage>
</organism>
<evidence type="ECO:0000256" key="7">
    <source>
        <dbReference type="ARBA" id="ARBA00022989"/>
    </source>
</evidence>
<dbReference type="GO" id="GO:0015026">
    <property type="term" value="F:coreceptor activity"/>
    <property type="evidence" value="ECO:0007669"/>
    <property type="project" value="TreeGrafter"/>
</dbReference>
<evidence type="ECO:0000256" key="8">
    <source>
        <dbReference type="ARBA" id="ARBA00023136"/>
    </source>
</evidence>
<keyword evidence="9 11" id="KW-1015">Disulfide bond</keyword>
<evidence type="ECO:0000259" key="16">
    <source>
        <dbReference type="PROSITE" id="PS50050"/>
    </source>
</evidence>
<dbReference type="InterPro" id="IPR052302">
    <property type="entry name" value="Neurotrophin_rcpt-DD"/>
</dbReference>
<evidence type="ECO:0000256" key="3">
    <source>
        <dbReference type="ARBA" id="ARBA00022692"/>
    </source>
</evidence>
<dbReference type="InterPro" id="IPR011029">
    <property type="entry name" value="DEATH-like_dom_sf"/>
</dbReference>
<dbReference type="SMART" id="SM00208">
    <property type="entry name" value="TNFR"/>
    <property type="match status" value="4"/>
</dbReference>
<feature type="domain" description="TNFR-Cys" evidence="16">
    <location>
        <begin position="118"/>
        <end position="156"/>
    </location>
</feature>
<keyword evidence="17" id="KW-0675">Receptor</keyword>
<dbReference type="SUPFAM" id="SSF57586">
    <property type="entry name" value="TNF receptor-like"/>
    <property type="match status" value="3"/>
</dbReference>
<feature type="disulfide bond" evidence="11">
    <location>
        <begin position="177"/>
        <end position="190"/>
    </location>
</feature>
<feature type="domain" description="TNFR-Cys" evidence="16">
    <location>
        <begin position="158"/>
        <end position="198"/>
    </location>
</feature>
<dbReference type="AlphaFoldDB" id="A0A650E7P6"/>
<feature type="region of interest" description="Disordered" evidence="12">
    <location>
        <begin position="341"/>
        <end position="376"/>
    </location>
</feature>
<feature type="repeat" description="TNFR-Cys" evidence="11">
    <location>
        <begin position="158"/>
        <end position="198"/>
    </location>
</feature>
<keyword evidence="7 13" id="KW-1133">Transmembrane helix</keyword>
<dbReference type="GO" id="GO:0007266">
    <property type="term" value="P:Rho protein signal transduction"/>
    <property type="evidence" value="ECO:0007669"/>
    <property type="project" value="TreeGrafter"/>
</dbReference>
<feature type="compositionally biased region" description="Gly residues" evidence="12">
    <location>
        <begin position="354"/>
        <end position="370"/>
    </location>
</feature>